<sequence>METTTLTFAQIQARTGVNHSTITLWKRNHGWTRPAFAARHSYDVPLWRAGPRQKTAALTGRLVAIAERMVRDLEEKPDTDIDKLMQAMEALKMARLEARTRNRHWPVIGPSRTGREVLNEQEAIRAALKEMRRGGVDIDCAPQEALDLVIDANMPVEKDHPALRERGARRRGRQAAATTAMPTELSEIKLRE</sequence>
<evidence type="ECO:0000256" key="1">
    <source>
        <dbReference type="SAM" id="MobiDB-lite"/>
    </source>
</evidence>
<dbReference type="eggNOG" id="ENOG50345AJ">
    <property type="taxonomic scope" value="Bacteria"/>
</dbReference>
<dbReference type="HOGENOM" id="CLU_083874_0_0_5"/>
<dbReference type="EMBL" id="CP000115">
    <property type="protein sequence ID" value="ABA04562.1"/>
    <property type="molecule type" value="Genomic_DNA"/>
</dbReference>
<organism evidence="2 3">
    <name type="scientific">Nitrobacter winogradskyi (strain ATCC 25391 / DSM 10237 / CIP 104748 / NCIMB 11846 / Nb-255)</name>
    <dbReference type="NCBI Taxonomy" id="323098"/>
    <lineage>
        <taxon>Bacteria</taxon>
        <taxon>Pseudomonadati</taxon>
        <taxon>Pseudomonadota</taxon>
        <taxon>Alphaproteobacteria</taxon>
        <taxon>Hyphomicrobiales</taxon>
        <taxon>Nitrobacteraceae</taxon>
        <taxon>Nitrobacter</taxon>
    </lineage>
</organism>
<dbReference type="RefSeq" id="WP_011314582.1">
    <property type="nucleotide sequence ID" value="NC_007406.1"/>
</dbReference>
<evidence type="ECO:0000313" key="3">
    <source>
        <dbReference type="Proteomes" id="UP000002531"/>
    </source>
</evidence>
<evidence type="ECO:0000313" key="2">
    <source>
        <dbReference type="EMBL" id="ABA04562.1"/>
    </source>
</evidence>
<keyword evidence="3" id="KW-1185">Reference proteome</keyword>
<feature type="region of interest" description="Disordered" evidence="1">
    <location>
        <begin position="158"/>
        <end position="192"/>
    </location>
</feature>
<dbReference type="KEGG" id="nwi:Nwi_1301"/>
<proteinExistence type="predicted"/>
<dbReference type="AlphaFoldDB" id="Q3ST29"/>
<dbReference type="Proteomes" id="UP000002531">
    <property type="component" value="Chromosome"/>
</dbReference>
<accession>Q3ST29</accession>
<reference evidence="2 3" key="1">
    <citation type="journal article" date="2006" name="Appl. Environ. Microbiol.">
        <title>Genome sequence of the chemolithoautotrophic nitrite-oxidizing bacterium Nitrobacter winogradskyi Nb-255.</title>
        <authorList>
            <person name="Starkenburg S.R."/>
            <person name="Chain P.S."/>
            <person name="Sayavedra-Soto L.A."/>
            <person name="Hauser L."/>
            <person name="Land M.L."/>
            <person name="Larimer F.W."/>
            <person name="Malfatti S.A."/>
            <person name="Klotz M.G."/>
            <person name="Bottomley P.J."/>
            <person name="Arp D.J."/>
            <person name="Hickey W.J."/>
        </authorList>
    </citation>
    <scope>NUCLEOTIDE SEQUENCE [LARGE SCALE GENOMIC DNA]</scope>
    <source>
        <strain evidence="3">ATCC 25391 / DSM 10237 / CIP 104748 / NCIMB 11846 / Nb-255</strain>
    </source>
</reference>
<gene>
    <name evidence="2" type="ordered locus">Nwi_1301</name>
</gene>
<name>Q3ST29_NITWN</name>
<protein>
    <submittedName>
        <fullName evidence="2">Uncharacterized protein</fullName>
    </submittedName>
</protein>